<feature type="transmembrane region" description="Helical" evidence="6">
    <location>
        <begin position="718"/>
        <end position="742"/>
    </location>
</feature>
<keyword evidence="5 6" id="KW-0472">Membrane</keyword>
<feature type="domain" description="MacB-like periplasmic core" evidence="8">
    <location>
        <begin position="473"/>
        <end position="599"/>
    </location>
</feature>
<feature type="domain" description="ABC3 transporter permease C-terminal" evidence="7">
    <location>
        <begin position="677"/>
        <end position="790"/>
    </location>
</feature>
<evidence type="ECO:0000313" key="10">
    <source>
        <dbReference type="Proteomes" id="UP000198748"/>
    </source>
</evidence>
<keyword evidence="10" id="KW-1185">Reference proteome</keyword>
<evidence type="ECO:0000259" key="7">
    <source>
        <dbReference type="Pfam" id="PF02687"/>
    </source>
</evidence>
<evidence type="ECO:0000256" key="2">
    <source>
        <dbReference type="ARBA" id="ARBA00022475"/>
    </source>
</evidence>
<dbReference type="InterPro" id="IPR025857">
    <property type="entry name" value="MacB_PCD"/>
</dbReference>
<proteinExistence type="predicted"/>
<dbReference type="STRING" id="659014.SAMN04487996_111310"/>
<feature type="transmembrane region" description="Helical" evidence="6">
    <location>
        <begin position="287"/>
        <end position="309"/>
    </location>
</feature>
<sequence>MLRLANMFQSYLKIAIRNLWKHKLFSVIHIVGLGLAMAFCFLQLMQVQTSFEKDSFHPYPDRTFRIITDATGNDDKLYSLASSPLPLGEKLNLGQSAVAKSARVVRNFGGNLNNGIKSLNVSGMYVDPAYFDIFGFKLKSGKPCTAPRTVVLTQEMAERFFGDADPVGKTLTNPDLGVFTISGVFAPIEPFTTHLKSDMVLSMASFKELNPNIATDNWQDYNTYTFVLLSKGSTKAALDAAIGKIAASNNKLVTFKDVKKHTFRSQPLEDIPLDSQGLLNNPYVEPLWKIGVSLLVPFIVILLAGFNYVNLTLTRSLSRGREVGVRKVAGAKRGQLILQFLIETIVIAFLALGVGYVGLVTFQSYMHVRWLNYQVNDTVALWLSFIVFTLLTGVLAGFLPARILSAYEPAQIIKGDLGPSSLGKISFRKSLVVIQFVVALVFMTFTGISNSQFEYMATDNENYNRKGIVNIPVAGKDFRLLAAELSKMAGVERVGLTSATLNEGSGKAKISTTGSDSNPSVAQDTYIYAADAGFIENMQLKFVAGSNLPETFQDSVGRFVVINERAAKVLGFDTPKDLVGQTIKLNQTSVQVAGVVKNFCFMRYELPVAPLVLAYDVSEMKVMSVKVDQQADKGRIQALLAGAWKRLYPRESFVYSWYESQLYEDYAEGGDQRFTGVIVLIVFLIAGMGLLGMVTYTTEKRVKEVGIRKVMGASVAQIMALLSGSFVKLILVASVIALPIGYVLGGLFLRIFTYHTALGPMAFVRCLLSLLFIGLATIGVQSYRAAMSNPADTLRSE</sequence>
<dbReference type="GO" id="GO:0005886">
    <property type="term" value="C:plasma membrane"/>
    <property type="evidence" value="ECO:0007669"/>
    <property type="project" value="UniProtKB-SubCell"/>
</dbReference>
<comment type="subcellular location">
    <subcellularLocation>
        <location evidence="1">Cell membrane</location>
        <topology evidence="1">Multi-pass membrane protein</topology>
    </subcellularLocation>
</comment>
<keyword evidence="3 6" id="KW-0812">Transmembrane</keyword>
<evidence type="ECO:0000256" key="6">
    <source>
        <dbReference type="SAM" id="Phobius"/>
    </source>
</evidence>
<dbReference type="Pfam" id="PF02687">
    <property type="entry name" value="FtsX"/>
    <property type="match status" value="2"/>
</dbReference>
<evidence type="ECO:0000256" key="4">
    <source>
        <dbReference type="ARBA" id="ARBA00022989"/>
    </source>
</evidence>
<evidence type="ECO:0000256" key="5">
    <source>
        <dbReference type="ARBA" id="ARBA00023136"/>
    </source>
</evidence>
<dbReference type="PANTHER" id="PTHR30572">
    <property type="entry name" value="MEMBRANE COMPONENT OF TRANSPORTER-RELATED"/>
    <property type="match status" value="1"/>
</dbReference>
<dbReference type="AlphaFoldDB" id="A0A1G7MLH5"/>
<accession>A0A1G7MLH5</accession>
<gene>
    <name evidence="9" type="ORF">SAMN04487996_111310</name>
</gene>
<evidence type="ECO:0000256" key="3">
    <source>
        <dbReference type="ARBA" id="ARBA00022692"/>
    </source>
</evidence>
<dbReference type="Pfam" id="PF12704">
    <property type="entry name" value="MacB_PCD"/>
    <property type="match status" value="2"/>
</dbReference>
<feature type="transmembrane region" description="Helical" evidence="6">
    <location>
        <begin position="24"/>
        <end position="45"/>
    </location>
</feature>
<dbReference type="OrthoDB" id="5933722at2"/>
<feature type="domain" description="MacB-like periplasmic core" evidence="8">
    <location>
        <begin position="26"/>
        <end position="244"/>
    </location>
</feature>
<dbReference type="InterPro" id="IPR003838">
    <property type="entry name" value="ABC3_permease_C"/>
</dbReference>
<evidence type="ECO:0000313" key="9">
    <source>
        <dbReference type="EMBL" id="SDF62547.1"/>
    </source>
</evidence>
<organism evidence="9 10">
    <name type="scientific">Dyadobacter soli</name>
    <dbReference type="NCBI Taxonomy" id="659014"/>
    <lineage>
        <taxon>Bacteria</taxon>
        <taxon>Pseudomonadati</taxon>
        <taxon>Bacteroidota</taxon>
        <taxon>Cytophagia</taxon>
        <taxon>Cytophagales</taxon>
        <taxon>Spirosomataceae</taxon>
        <taxon>Dyadobacter</taxon>
    </lineage>
</organism>
<keyword evidence="2" id="KW-1003">Cell membrane</keyword>
<feature type="transmembrane region" description="Helical" evidence="6">
    <location>
        <begin position="674"/>
        <end position="697"/>
    </location>
</feature>
<feature type="transmembrane region" description="Helical" evidence="6">
    <location>
        <begin position="379"/>
        <end position="399"/>
    </location>
</feature>
<keyword evidence="4 6" id="KW-1133">Transmembrane helix</keyword>
<protein>
    <submittedName>
        <fullName evidence="9">Putative ABC transport system permease protein</fullName>
    </submittedName>
</protein>
<reference evidence="10" key="1">
    <citation type="submission" date="2016-10" db="EMBL/GenBank/DDBJ databases">
        <authorList>
            <person name="Varghese N."/>
            <person name="Submissions S."/>
        </authorList>
    </citation>
    <scope>NUCLEOTIDE SEQUENCE [LARGE SCALE GENOMIC DNA]</scope>
    <source>
        <strain evidence="10">DSM 25329</strain>
    </source>
</reference>
<name>A0A1G7MLH5_9BACT</name>
<dbReference type="PANTHER" id="PTHR30572:SF18">
    <property type="entry name" value="ABC-TYPE MACROLIDE FAMILY EXPORT SYSTEM PERMEASE COMPONENT 2"/>
    <property type="match status" value="1"/>
</dbReference>
<dbReference type="InterPro" id="IPR050250">
    <property type="entry name" value="Macrolide_Exporter_MacB"/>
</dbReference>
<feature type="domain" description="ABC3 transporter permease C-terminal" evidence="7">
    <location>
        <begin position="295"/>
        <end position="408"/>
    </location>
</feature>
<dbReference type="GO" id="GO:0022857">
    <property type="term" value="F:transmembrane transporter activity"/>
    <property type="evidence" value="ECO:0007669"/>
    <property type="project" value="TreeGrafter"/>
</dbReference>
<feature type="transmembrane region" description="Helical" evidence="6">
    <location>
        <begin position="762"/>
        <end position="780"/>
    </location>
</feature>
<dbReference type="Proteomes" id="UP000198748">
    <property type="component" value="Unassembled WGS sequence"/>
</dbReference>
<feature type="transmembrane region" description="Helical" evidence="6">
    <location>
        <begin position="336"/>
        <end position="359"/>
    </location>
</feature>
<evidence type="ECO:0000259" key="8">
    <source>
        <dbReference type="Pfam" id="PF12704"/>
    </source>
</evidence>
<feature type="transmembrane region" description="Helical" evidence="6">
    <location>
        <begin position="430"/>
        <end position="448"/>
    </location>
</feature>
<dbReference type="EMBL" id="FNAN01000011">
    <property type="protein sequence ID" value="SDF62547.1"/>
    <property type="molecule type" value="Genomic_DNA"/>
</dbReference>
<evidence type="ECO:0000256" key="1">
    <source>
        <dbReference type="ARBA" id="ARBA00004651"/>
    </source>
</evidence>